<dbReference type="GO" id="GO:0008834">
    <property type="term" value="F:ditrans,polycis-undecaprenyl-diphosphate synthase [(2E,6E)-farnesyl-diphosphate specific] activity"/>
    <property type="evidence" value="ECO:0007669"/>
    <property type="project" value="TreeGrafter"/>
</dbReference>
<dbReference type="CDD" id="cd00475">
    <property type="entry name" value="Cis_IPPS"/>
    <property type="match status" value="1"/>
</dbReference>
<dbReference type="GO" id="GO:0005829">
    <property type="term" value="C:cytosol"/>
    <property type="evidence" value="ECO:0007669"/>
    <property type="project" value="TreeGrafter"/>
</dbReference>
<dbReference type="InterPro" id="IPR018520">
    <property type="entry name" value="UPP_synth-like_CS"/>
</dbReference>
<dbReference type="PROSITE" id="PS01066">
    <property type="entry name" value="UPP_SYNTHASE"/>
    <property type="match status" value="1"/>
</dbReference>
<reference evidence="3" key="1">
    <citation type="submission" date="2018-05" db="EMBL/GenBank/DDBJ databases">
        <authorList>
            <person name="Lanie J.A."/>
            <person name="Ng W.-L."/>
            <person name="Kazmierczak K.M."/>
            <person name="Andrzejewski T.M."/>
            <person name="Davidsen T.M."/>
            <person name="Wayne K.J."/>
            <person name="Tettelin H."/>
            <person name="Glass J.I."/>
            <person name="Rusch D."/>
            <person name="Podicherti R."/>
            <person name="Tsui H.-C.T."/>
            <person name="Winkler M.E."/>
        </authorList>
    </citation>
    <scope>NUCLEOTIDE SEQUENCE</scope>
</reference>
<dbReference type="HAMAP" id="MF_01139">
    <property type="entry name" value="ISPT"/>
    <property type="match status" value="1"/>
</dbReference>
<organism evidence="3">
    <name type="scientific">marine metagenome</name>
    <dbReference type="NCBI Taxonomy" id="408172"/>
    <lineage>
        <taxon>unclassified sequences</taxon>
        <taxon>metagenomes</taxon>
        <taxon>ecological metagenomes</taxon>
    </lineage>
</organism>
<dbReference type="InterPro" id="IPR001441">
    <property type="entry name" value="UPP_synth-like"/>
</dbReference>
<dbReference type="PANTHER" id="PTHR10291">
    <property type="entry name" value="DEHYDRODOLICHYL DIPHOSPHATE SYNTHASE FAMILY MEMBER"/>
    <property type="match status" value="1"/>
</dbReference>
<dbReference type="AlphaFoldDB" id="A0A382QPQ1"/>
<protein>
    <recommendedName>
        <fullName evidence="4">Isoprenyl transferase</fullName>
    </recommendedName>
</protein>
<dbReference type="NCBIfam" id="NF011405">
    <property type="entry name" value="PRK14830.1"/>
    <property type="match status" value="1"/>
</dbReference>
<dbReference type="Gene3D" id="3.40.1180.10">
    <property type="entry name" value="Decaprenyl diphosphate synthase-like"/>
    <property type="match status" value="1"/>
</dbReference>
<dbReference type="SUPFAM" id="SSF64005">
    <property type="entry name" value="Undecaprenyl diphosphate synthase"/>
    <property type="match status" value="1"/>
</dbReference>
<dbReference type="GO" id="GO:0000287">
    <property type="term" value="F:magnesium ion binding"/>
    <property type="evidence" value="ECO:0007669"/>
    <property type="project" value="TreeGrafter"/>
</dbReference>
<dbReference type="FunFam" id="3.40.1180.10:FF:000001">
    <property type="entry name" value="(2E,6E)-farnesyl-diphosphate-specific ditrans,polycis-undecaprenyl-diphosphate synthase"/>
    <property type="match status" value="1"/>
</dbReference>
<name>A0A382QPQ1_9ZZZZ</name>
<proteinExistence type="inferred from homology"/>
<accession>A0A382QPQ1</accession>
<dbReference type="NCBIfam" id="TIGR00055">
    <property type="entry name" value="uppS"/>
    <property type="match status" value="1"/>
</dbReference>
<evidence type="ECO:0000256" key="1">
    <source>
        <dbReference type="ARBA" id="ARBA00001946"/>
    </source>
</evidence>
<feature type="non-terminal residue" evidence="3">
    <location>
        <position position="245"/>
    </location>
</feature>
<evidence type="ECO:0008006" key="4">
    <source>
        <dbReference type="Google" id="ProtNLM"/>
    </source>
</evidence>
<sequence>MSSIWENKQTISGHNANPIDLPRHVAIIMDGNGRWALKKGLPRIEGHKAGVEKIRMILKVLGEAGVKFVTIYAFSTENWSRPKSEVLGIMGILEEVIETEIERLHQNGVRIIHLGRSDRLAKKLRTSVNHAQDLTKHNESMTLCIAFDYGGRAEILRAIKQILSDGLSRKEIDETLINKYLYTHNIPDPDLIIRTGGEKRLSNFLLWQSAYSELYFTPVHWPDLETKQIVEALNEFASRRRRFGS</sequence>
<evidence type="ECO:0000313" key="3">
    <source>
        <dbReference type="EMBL" id="SVC86918.1"/>
    </source>
</evidence>
<comment type="cofactor">
    <cofactor evidence="1">
        <name>Mg(2+)</name>
        <dbReference type="ChEBI" id="CHEBI:18420"/>
    </cofactor>
</comment>
<evidence type="ECO:0000256" key="2">
    <source>
        <dbReference type="ARBA" id="ARBA00022679"/>
    </source>
</evidence>
<dbReference type="EMBL" id="UINC01115696">
    <property type="protein sequence ID" value="SVC86918.1"/>
    <property type="molecule type" value="Genomic_DNA"/>
</dbReference>
<keyword evidence="2" id="KW-0808">Transferase</keyword>
<dbReference type="PANTHER" id="PTHR10291:SF0">
    <property type="entry name" value="DEHYDRODOLICHYL DIPHOSPHATE SYNTHASE 2"/>
    <property type="match status" value="1"/>
</dbReference>
<dbReference type="Pfam" id="PF01255">
    <property type="entry name" value="Prenyltransf"/>
    <property type="match status" value="1"/>
</dbReference>
<gene>
    <name evidence="3" type="ORF">METZ01_LOCUS339772</name>
</gene>
<dbReference type="InterPro" id="IPR036424">
    <property type="entry name" value="UPP_synth-like_sf"/>
</dbReference>
<dbReference type="GO" id="GO:0016094">
    <property type="term" value="P:polyprenol biosynthetic process"/>
    <property type="evidence" value="ECO:0007669"/>
    <property type="project" value="TreeGrafter"/>
</dbReference>
<dbReference type="GO" id="GO:0030145">
    <property type="term" value="F:manganese ion binding"/>
    <property type="evidence" value="ECO:0007669"/>
    <property type="project" value="TreeGrafter"/>
</dbReference>